<proteinExistence type="predicted"/>
<dbReference type="SUPFAM" id="SSF54427">
    <property type="entry name" value="NTF2-like"/>
    <property type="match status" value="1"/>
</dbReference>
<organism evidence="1 2">
    <name type="scientific">Microbacterium psychrotolerans</name>
    <dbReference type="NCBI Taxonomy" id="3068321"/>
    <lineage>
        <taxon>Bacteria</taxon>
        <taxon>Bacillati</taxon>
        <taxon>Actinomycetota</taxon>
        <taxon>Actinomycetes</taxon>
        <taxon>Micrococcales</taxon>
        <taxon>Microbacteriaceae</taxon>
        <taxon>Microbacterium</taxon>
    </lineage>
</organism>
<keyword evidence="2" id="KW-1185">Reference proteome</keyword>
<dbReference type="InterPro" id="IPR032710">
    <property type="entry name" value="NTF2-like_dom_sf"/>
</dbReference>
<accession>A0ABU0Z521</accession>
<comment type="caution">
    <text evidence="1">The sequence shown here is derived from an EMBL/GenBank/DDBJ whole genome shotgun (WGS) entry which is preliminary data.</text>
</comment>
<sequence length="130" mass="13915">MTGVDEAPAALLAAFDAYERALAANDLAALDASFARADDTIRSDDSGLLVGHGAISAFRAGRGGIRPRRISDIHYRRLGDTTALLVSESQYEDGGRGVQTQIWQSRGGGWVIIAAHVTARIRRLDRPGEP</sequence>
<gene>
    <name evidence="1" type="ORF">Q9R08_13330</name>
</gene>
<name>A0ABU0Z521_9MICO</name>
<dbReference type="EMBL" id="JAVFWO010000004">
    <property type="protein sequence ID" value="MDQ7878966.1"/>
    <property type="molecule type" value="Genomic_DNA"/>
</dbReference>
<evidence type="ECO:0000313" key="2">
    <source>
        <dbReference type="Proteomes" id="UP001235133"/>
    </source>
</evidence>
<dbReference type="Pfam" id="PF11533">
    <property type="entry name" value="AtzH-like"/>
    <property type="match status" value="1"/>
</dbReference>
<reference evidence="1 2" key="1">
    <citation type="submission" date="2023-08" db="EMBL/GenBank/DDBJ databases">
        <title>Microbacterium psychrotolerans sp. nov., a psychrotolerant bacterium isolated from soil in Heilongjiang Province, China.</title>
        <authorList>
            <person name="An P."/>
            <person name="Zhao D."/>
            <person name="Xiang H."/>
        </authorList>
    </citation>
    <scope>NUCLEOTIDE SEQUENCE [LARGE SCALE GENOMIC DNA]</scope>
    <source>
        <strain evidence="1 2">QXD-8</strain>
    </source>
</reference>
<protein>
    <submittedName>
        <fullName evidence="1">DUF3225 domain-containing protein</fullName>
    </submittedName>
</protein>
<evidence type="ECO:0000313" key="1">
    <source>
        <dbReference type="EMBL" id="MDQ7878966.1"/>
    </source>
</evidence>
<dbReference type="Gene3D" id="3.10.450.50">
    <property type="match status" value="1"/>
</dbReference>
<dbReference type="Proteomes" id="UP001235133">
    <property type="component" value="Unassembled WGS sequence"/>
</dbReference>
<dbReference type="InterPro" id="IPR024507">
    <property type="entry name" value="AtzH-like"/>
</dbReference>
<dbReference type="RefSeq" id="WP_308868568.1">
    <property type="nucleotide sequence ID" value="NZ_JAVFWO010000004.1"/>
</dbReference>